<dbReference type="GO" id="GO:0007605">
    <property type="term" value="P:sensory perception of sound"/>
    <property type="evidence" value="ECO:0007669"/>
    <property type="project" value="TreeGrafter"/>
</dbReference>
<keyword evidence="4" id="KW-1185">Reference proteome</keyword>
<dbReference type="SMART" id="SM00308">
    <property type="entry name" value="LH2"/>
    <property type="match status" value="1"/>
</dbReference>
<dbReference type="Proteomes" id="UP000694541">
    <property type="component" value="Unplaced"/>
</dbReference>
<evidence type="ECO:0000313" key="4">
    <source>
        <dbReference type="Proteomes" id="UP000694541"/>
    </source>
</evidence>
<organism evidence="3 4">
    <name type="scientific">Accipiter nisus</name>
    <name type="common">Eurasian sparrowhawk</name>
    <dbReference type="NCBI Taxonomy" id="211598"/>
    <lineage>
        <taxon>Eukaryota</taxon>
        <taxon>Metazoa</taxon>
        <taxon>Chordata</taxon>
        <taxon>Craniata</taxon>
        <taxon>Vertebrata</taxon>
        <taxon>Euteleostomi</taxon>
        <taxon>Archelosauria</taxon>
        <taxon>Archosauria</taxon>
        <taxon>Dinosauria</taxon>
        <taxon>Saurischia</taxon>
        <taxon>Theropoda</taxon>
        <taxon>Coelurosauria</taxon>
        <taxon>Aves</taxon>
        <taxon>Neognathae</taxon>
        <taxon>Neoaves</taxon>
        <taxon>Telluraves</taxon>
        <taxon>Accipitrimorphae</taxon>
        <taxon>Accipitriformes</taxon>
        <taxon>Accipitridae</taxon>
        <taxon>Accipitrinae</taxon>
        <taxon>Accipiter</taxon>
    </lineage>
</organism>
<name>A0A8B9N972_9AVES</name>
<evidence type="ECO:0000259" key="2">
    <source>
        <dbReference type="PROSITE" id="PS50095"/>
    </source>
</evidence>
<dbReference type="Ensembl" id="ENSANIT00000016334.1">
    <property type="protein sequence ID" value="ENSANIP00000015786.1"/>
    <property type="gene ID" value="ENSANIG00000010743.1"/>
</dbReference>
<dbReference type="PANTHER" id="PTHR45901:SF3">
    <property type="entry name" value="LIPOXYGENASE HOMOLOGY DOMAIN-CONTAINING PROTEIN 1"/>
    <property type="match status" value="1"/>
</dbReference>
<dbReference type="Gene3D" id="2.40.180.10">
    <property type="entry name" value="Catalase core domain"/>
    <property type="match status" value="1"/>
</dbReference>
<dbReference type="PROSITE" id="PS50095">
    <property type="entry name" value="PLAT"/>
    <property type="match status" value="1"/>
</dbReference>
<dbReference type="InterPro" id="IPR001024">
    <property type="entry name" value="PLAT/LH2_dom"/>
</dbReference>
<dbReference type="CDD" id="cd01756">
    <property type="entry name" value="PLAT_repeat"/>
    <property type="match status" value="1"/>
</dbReference>
<dbReference type="Pfam" id="PF01477">
    <property type="entry name" value="PLAT"/>
    <property type="match status" value="1"/>
</dbReference>
<evidence type="ECO:0000313" key="3">
    <source>
        <dbReference type="Ensembl" id="ENSANIP00000015786.1"/>
    </source>
</evidence>
<dbReference type="InterPro" id="IPR036392">
    <property type="entry name" value="PLAT/LH2_dom_sf"/>
</dbReference>
<dbReference type="SUPFAM" id="SSF49723">
    <property type="entry name" value="Lipase/lipooxygenase domain (PLAT/LH2 domain)"/>
    <property type="match status" value="1"/>
</dbReference>
<evidence type="ECO:0000256" key="1">
    <source>
        <dbReference type="PROSITE-ProRule" id="PRU00152"/>
    </source>
</evidence>
<sequence>LPSFQFPFFYLVPVKYETIVVTGFEKGAGTDANVFITIFGLNGDSGKRALKQKFRNLFERGKTNRFYLETLDMGELKKVRIEHDNSGLAPGWLVERVEITNSATGVTTIFPCGKWLDENRGDGLIWRELFPRY</sequence>
<dbReference type="GO" id="GO:0032420">
    <property type="term" value="C:stereocilium"/>
    <property type="evidence" value="ECO:0007669"/>
    <property type="project" value="TreeGrafter"/>
</dbReference>
<feature type="domain" description="PLAT" evidence="2">
    <location>
        <begin position="14"/>
        <end position="130"/>
    </location>
</feature>
<reference evidence="3" key="2">
    <citation type="submission" date="2025-09" db="UniProtKB">
        <authorList>
            <consortium name="Ensembl"/>
        </authorList>
    </citation>
    <scope>IDENTIFICATION</scope>
</reference>
<reference evidence="3" key="1">
    <citation type="submission" date="2025-08" db="UniProtKB">
        <authorList>
            <consortium name="Ensembl"/>
        </authorList>
    </citation>
    <scope>IDENTIFICATION</scope>
</reference>
<comment type="caution">
    <text evidence="1">Lacks conserved residue(s) required for the propagation of feature annotation.</text>
</comment>
<accession>A0A8B9N972</accession>
<dbReference type="PANTHER" id="PTHR45901">
    <property type="entry name" value="PROTEIN CBG12474"/>
    <property type="match status" value="1"/>
</dbReference>
<dbReference type="AlphaFoldDB" id="A0A8B9N972"/>
<dbReference type="InterPro" id="IPR052970">
    <property type="entry name" value="Inner_ear_hair_cell_LOXHD"/>
</dbReference>
<proteinExistence type="predicted"/>
<protein>
    <recommendedName>
        <fullName evidence="2">PLAT domain-containing protein</fullName>
    </recommendedName>
</protein>